<dbReference type="PANTHER" id="PTHR44051">
    <property type="entry name" value="GLUTATHIONE S-TRANSFERASE-RELATED"/>
    <property type="match status" value="1"/>
</dbReference>
<dbReference type="AlphaFoldDB" id="A0A378IBS6"/>
<dbReference type="RefSeq" id="WP_058522316.1">
    <property type="nucleotide sequence ID" value="NZ_CAAAHV010000034.1"/>
</dbReference>
<dbReference type="InterPro" id="IPR036249">
    <property type="entry name" value="Thioredoxin-like_sf"/>
</dbReference>
<sequence length="200" mass="22452">MKLYYSKGACSLGVRIAINELGLDVDYESVNLKTKTTAGGDDFLAINPKGAVPVLAITPDKVLTENVVILQYLADTHNATNLLPAVGDLKRYRILEVCNYLSSEAHKTIGILFNPAVTDEMRDKIIMPAIHQKLNYLNSIVKDKGFAAGSHFTIADGYFYVILSWLPHFKIDLNHWPALYTYFHRMSEYPSVVKSLKEEQ</sequence>
<dbReference type="GO" id="GO:0004364">
    <property type="term" value="F:glutathione transferase activity"/>
    <property type="evidence" value="ECO:0007669"/>
    <property type="project" value="UniProtKB-EC"/>
</dbReference>
<dbReference type="InterPro" id="IPR004045">
    <property type="entry name" value="Glutathione_S-Trfase_N"/>
</dbReference>
<dbReference type="SFLD" id="SFLDG00358">
    <property type="entry name" value="Main_(cytGST)"/>
    <property type="match status" value="1"/>
</dbReference>
<dbReference type="EC" id="2.5.1.18" evidence="4"/>
<dbReference type="SUPFAM" id="SSF52833">
    <property type="entry name" value="Thioredoxin-like"/>
    <property type="match status" value="1"/>
</dbReference>
<dbReference type="SFLD" id="SFLDS00019">
    <property type="entry name" value="Glutathione_Transferase_(cytos"/>
    <property type="match status" value="1"/>
</dbReference>
<dbReference type="InterPro" id="IPR004046">
    <property type="entry name" value="GST_C"/>
</dbReference>
<accession>A0A378IBS6</accession>
<keyword evidence="4" id="KW-0808">Transferase</keyword>
<evidence type="ECO:0000259" key="1">
    <source>
        <dbReference type="PROSITE" id="PS50404"/>
    </source>
</evidence>
<evidence type="ECO:0000313" key="5">
    <source>
        <dbReference type="Proteomes" id="UP000054735"/>
    </source>
</evidence>
<protein>
    <submittedName>
        <fullName evidence="4">Glutathione S-transferase</fullName>
        <ecNumber evidence="4">2.5.1.18</ecNumber>
    </submittedName>
</protein>
<dbReference type="Proteomes" id="UP000054735">
    <property type="component" value="Unassembled WGS sequence"/>
</dbReference>
<dbReference type="Gene3D" id="3.40.30.10">
    <property type="entry name" value="Glutaredoxin"/>
    <property type="match status" value="1"/>
</dbReference>
<dbReference type="STRING" id="28083.Lbir_0203"/>
<dbReference type="EMBL" id="LNXT01000001">
    <property type="protein sequence ID" value="KTC76134.1"/>
    <property type="molecule type" value="Genomic_DNA"/>
</dbReference>
<dbReference type="Gene3D" id="1.20.1050.10">
    <property type="match status" value="1"/>
</dbReference>
<organism evidence="4 6">
    <name type="scientific">Legionella birminghamensis</name>
    <dbReference type="NCBI Taxonomy" id="28083"/>
    <lineage>
        <taxon>Bacteria</taxon>
        <taxon>Pseudomonadati</taxon>
        <taxon>Pseudomonadota</taxon>
        <taxon>Gammaproteobacteria</taxon>
        <taxon>Legionellales</taxon>
        <taxon>Legionellaceae</taxon>
        <taxon>Legionella</taxon>
    </lineage>
</organism>
<dbReference type="InterPro" id="IPR010987">
    <property type="entry name" value="Glutathione-S-Trfase_C-like"/>
</dbReference>
<dbReference type="Pfam" id="PF00043">
    <property type="entry name" value="GST_C"/>
    <property type="match status" value="1"/>
</dbReference>
<reference evidence="4 6" key="2">
    <citation type="submission" date="2018-06" db="EMBL/GenBank/DDBJ databases">
        <authorList>
            <consortium name="Pathogen Informatics"/>
            <person name="Doyle S."/>
        </authorList>
    </citation>
    <scope>NUCLEOTIDE SEQUENCE [LARGE SCALE GENOMIC DNA]</scope>
    <source>
        <strain evidence="4 6">NCTC12437</strain>
    </source>
</reference>
<dbReference type="InterPro" id="IPR040079">
    <property type="entry name" value="Glutathione_S-Trfase"/>
</dbReference>
<gene>
    <name evidence="4" type="primary">gstB</name>
    <name evidence="3" type="ORF">Lbir_0203</name>
    <name evidence="4" type="ORF">NCTC12437_02023</name>
</gene>
<evidence type="ECO:0000313" key="3">
    <source>
        <dbReference type="EMBL" id="KTC76134.1"/>
    </source>
</evidence>
<dbReference type="PROSITE" id="PS50404">
    <property type="entry name" value="GST_NTER"/>
    <property type="match status" value="1"/>
</dbReference>
<evidence type="ECO:0000313" key="4">
    <source>
        <dbReference type="EMBL" id="STX32242.1"/>
    </source>
</evidence>
<dbReference type="PANTHER" id="PTHR44051:SF8">
    <property type="entry name" value="GLUTATHIONE S-TRANSFERASE GSTA"/>
    <property type="match status" value="1"/>
</dbReference>
<feature type="domain" description="GST C-terminal" evidence="2">
    <location>
        <begin position="87"/>
        <end position="200"/>
    </location>
</feature>
<dbReference type="CDD" id="cd03057">
    <property type="entry name" value="GST_N_Beta"/>
    <property type="match status" value="1"/>
</dbReference>
<evidence type="ECO:0000313" key="6">
    <source>
        <dbReference type="Proteomes" id="UP000255066"/>
    </source>
</evidence>
<dbReference type="EMBL" id="UGNW01000001">
    <property type="protein sequence ID" value="STX32242.1"/>
    <property type="molecule type" value="Genomic_DNA"/>
</dbReference>
<dbReference type="OrthoDB" id="8772754at2"/>
<dbReference type="Proteomes" id="UP000255066">
    <property type="component" value="Unassembled WGS sequence"/>
</dbReference>
<proteinExistence type="predicted"/>
<feature type="domain" description="GST N-terminal" evidence="1">
    <location>
        <begin position="1"/>
        <end position="81"/>
    </location>
</feature>
<dbReference type="Pfam" id="PF13409">
    <property type="entry name" value="GST_N_2"/>
    <property type="match status" value="1"/>
</dbReference>
<evidence type="ECO:0000259" key="2">
    <source>
        <dbReference type="PROSITE" id="PS50405"/>
    </source>
</evidence>
<dbReference type="SUPFAM" id="SSF47616">
    <property type="entry name" value="GST C-terminal domain-like"/>
    <property type="match status" value="1"/>
</dbReference>
<dbReference type="CDD" id="cd03188">
    <property type="entry name" value="GST_C_Beta"/>
    <property type="match status" value="1"/>
</dbReference>
<dbReference type="SFLD" id="SFLDG01150">
    <property type="entry name" value="Main.1:_Beta-like"/>
    <property type="match status" value="1"/>
</dbReference>
<keyword evidence="5" id="KW-1185">Reference proteome</keyword>
<dbReference type="InterPro" id="IPR036282">
    <property type="entry name" value="Glutathione-S-Trfase_C_sf"/>
</dbReference>
<reference evidence="3 5" key="1">
    <citation type="submission" date="2015-11" db="EMBL/GenBank/DDBJ databases">
        <title>Genomic analysis of 38 Legionella species identifies large and diverse effector repertoires.</title>
        <authorList>
            <person name="Burstein D."/>
            <person name="Amaro F."/>
            <person name="Zusman T."/>
            <person name="Lifshitz Z."/>
            <person name="Cohen O."/>
            <person name="Gilbert J.A."/>
            <person name="Pupko T."/>
            <person name="Shuman H.A."/>
            <person name="Segal G."/>
        </authorList>
    </citation>
    <scope>NUCLEOTIDE SEQUENCE [LARGE SCALE GENOMIC DNA]</scope>
    <source>
        <strain evidence="3 5">CDC#1407-AL-14</strain>
    </source>
</reference>
<dbReference type="PROSITE" id="PS50405">
    <property type="entry name" value="GST_CTER"/>
    <property type="match status" value="1"/>
</dbReference>
<name>A0A378IBS6_9GAMM</name>